<name>A0ABS0T167_9CAUL</name>
<gene>
    <name evidence="1" type="ORF">I4Q42_18255</name>
</gene>
<dbReference type="RefSeq" id="WP_198577519.1">
    <property type="nucleotide sequence ID" value="NZ_JADWOX010000014.1"/>
</dbReference>
<keyword evidence="2" id="KW-1185">Reference proteome</keyword>
<dbReference type="PIRSF" id="PIRSF011444">
    <property type="entry name" value="DUF1287"/>
    <property type="match status" value="1"/>
</dbReference>
<comment type="caution">
    <text evidence="1">The sequence shown here is derived from an EMBL/GenBank/DDBJ whole genome shotgun (WGS) entry which is preliminary data.</text>
</comment>
<sequence length="202" mass="22369">MLDRRATLGLLAAAPWLGAASRGDGLRLAKAARAQVGVTLDYDPSYRAISYPNGDVLRSTGVCADVLVRAARDAWNVDLQERVHADMVRAFAAYPARQAWGQKSADANIDHRRVLNLETYLDRQGARLRPGQPARAGDDFEQPEPGDVVTWRLFGNGRPHIGVLVEGPDKPRVVHNIGAGAREEPLWMLKLHKPVGHYRWRV</sequence>
<dbReference type="EMBL" id="JADWOX010000014">
    <property type="protein sequence ID" value="MBI1685613.1"/>
    <property type="molecule type" value="Genomic_DNA"/>
</dbReference>
<dbReference type="Pfam" id="PF06940">
    <property type="entry name" value="DUF1287"/>
    <property type="match status" value="1"/>
</dbReference>
<organism evidence="1 2">
    <name type="scientific">Caulobacter hibisci</name>
    <dbReference type="NCBI Taxonomy" id="2035993"/>
    <lineage>
        <taxon>Bacteria</taxon>
        <taxon>Pseudomonadati</taxon>
        <taxon>Pseudomonadota</taxon>
        <taxon>Alphaproteobacteria</taxon>
        <taxon>Caulobacterales</taxon>
        <taxon>Caulobacteraceae</taxon>
        <taxon>Caulobacter</taxon>
    </lineage>
</organism>
<dbReference type="Proteomes" id="UP000639859">
    <property type="component" value="Unassembled WGS sequence"/>
</dbReference>
<accession>A0ABS0T167</accession>
<reference evidence="1 2" key="1">
    <citation type="submission" date="2020-11" db="EMBL/GenBank/DDBJ databases">
        <title>genome sequence of strain KACC 18849.</title>
        <authorList>
            <person name="Gao J."/>
            <person name="Zhang X."/>
        </authorList>
    </citation>
    <scope>NUCLEOTIDE SEQUENCE [LARGE SCALE GENOMIC DNA]</scope>
    <source>
        <strain evidence="1 2">KACC 18849</strain>
    </source>
</reference>
<proteinExistence type="predicted"/>
<evidence type="ECO:0000313" key="2">
    <source>
        <dbReference type="Proteomes" id="UP000639859"/>
    </source>
</evidence>
<protein>
    <submittedName>
        <fullName evidence="1">DUF1287 domain-containing protein</fullName>
    </submittedName>
</protein>
<evidence type="ECO:0000313" key="1">
    <source>
        <dbReference type="EMBL" id="MBI1685613.1"/>
    </source>
</evidence>
<dbReference type="InterPro" id="IPR009706">
    <property type="entry name" value="DUF1287"/>
</dbReference>